<evidence type="ECO:0000256" key="3">
    <source>
        <dbReference type="ARBA" id="ARBA00022448"/>
    </source>
</evidence>
<dbReference type="PRINTS" id="PR00182">
    <property type="entry name" value="ECOLNEIPORIN"/>
</dbReference>
<dbReference type="CDD" id="cd00342">
    <property type="entry name" value="gram_neg_porins"/>
    <property type="match status" value="1"/>
</dbReference>
<gene>
    <name evidence="13" type="ORF">P353_20305</name>
</gene>
<evidence type="ECO:0000256" key="11">
    <source>
        <dbReference type="SAM" id="SignalP"/>
    </source>
</evidence>
<evidence type="ECO:0000256" key="8">
    <source>
        <dbReference type="ARBA" id="ARBA00023114"/>
    </source>
</evidence>
<dbReference type="Gene3D" id="2.40.160.10">
    <property type="entry name" value="Porin"/>
    <property type="match status" value="1"/>
</dbReference>
<evidence type="ECO:0000256" key="5">
    <source>
        <dbReference type="ARBA" id="ARBA00022692"/>
    </source>
</evidence>
<evidence type="ECO:0000256" key="7">
    <source>
        <dbReference type="ARBA" id="ARBA00023065"/>
    </source>
</evidence>
<keyword evidence="10" id="KW-0998">Cell outer membrane</keyword>
<feature type="signal peptide" evidence="11">
    <location>
        <begin position="1"/>
        <end position="21"/>
    </location>
</feature>
<accession>A0A096GMV8</accession>
<dbReference type="EMBL" id="AWOR01000068">
    <property type="protein sequence ID" value="KGH26510.1"/>
    <property type="molecule type" value="Genomic_DNA"/>
</dbReference>
<evidence type="ECO:0000256" key="4">
    <source>
        <dbReference type="ARBA" id="ARBA00022452"/>
    </source>
</evidence>
<evidence type="ECO:0000256" key="6">
    <source>
        <dbReference type="ARBA" id="ARBA00022729"/>
    </source>
</evidence>
<name>A0A096GMV8_COMTE</name>
<feature type="chain" id="PRO_5001926215" evidence="11">
    <location>
        <begin position="22"/>
        <end position="354"/>
    </location>
</feature>
<dbReference type="InterPro" id="IPR033900">
    <property type="entry name" value="Gram_neg_porin_domain"/>
</dbReference>
<dbReference type="Proteomes" id="UP000029553">
    <property type="component" value="Unassembled WGS sequence"/>
</dbReference>
<evidence type="ECO:0000256" key="9">
    <source>
        <dbReference type="ARBA" id="ARBA00023136"/>
    </source>
</evidence>
<evidence type="ECO:0000313" key="14">
    <source>
        <dbReference type="Proteomes" id="UP000029553"/>
    </source>
</evidence>
<dbReference type="GO" id="GO:0015288">
    <property type="term" value="F:porin activity"/>
    <property type="evidence" value="ECO:0007669"/>
    <property type="project" value="UniProtKB-KW"/>
</dbReference>
<evidence type="ECO:0000313" key="13">
    <source>
        <dbReference type="EMBL" id="KGH26510.1"/>
    </source>
</evidence>
<sequence length="354" mass="38166">MKHKQWLAAAGWAIVGSAAWAQSSVEIFGVMDVHLNSARSGATRLTRLEDGGSAASRIGFRGSEELGGGWRAHFMLEAGVTPDTGMGTIPGPSLAFTRQSFVGLSAPWGHIDMGRMYTPMFSALFRADPFGMNSLFSPTNLGYSTDGQPRLKAFAARGSNLVRYRLPEGQPWVLDLAYSFGEVPSPNSNNARLYGATVGWRQKPFFVAYSVQNSTEGSAAAPVATPRTSRYQTLVASWEAMPALRLSGSYSRGSINQAGTGDARLLQLGTEWSATFTSKVLLSVARRKVDGSERRQTAWTLGYDYHLSKRTTLYARWLQLSNGGGSSVSIANVPVVADSGNSVHSQALGVRHNF</sequence>
<dbReference type="InterPro" id="IPR023614">
    <property type="entry name" value="Porin_dom_sf"/>
</dbReference>
<dbReference type="GO" id="GO:0034220">
    <property type="term" value="P:monoatomic ion transmembrane transport"/>
    <property type="evidence" value="ECO:0007669"/>
    <property type="project" value="InterPro"/>
</dbReference>
<keyword evidence="8" id="KW-0626">Porin</keyword>
<keyword evidence="4" id="KW-1134">Transmembrane beta strand</keyword>
<evidence type="ECO:0000256" key="10">
    <source>
        <dbReference type="ARBA" id="ARBA00023237"/>
    </source>
</evidence>
<dbReference type="GO" id="GO:0046930">
    <property type="term" value="C:pore complex"/>
    <property type="evidence" value="ECO:0007669"/>
    <property type="project" value="UniProtKB-KW"/>
</dbReference>
<feature type="domain" description="Porin" evidence="12">
    <location>
        <begin position="10"/>
        <end position="316"/>
    </location>
</feature>
<keyword evidence="6 11" id="KW-0732">Signal</keyword>
<keyword evidence="3" id="KW-0813">Transport</keyword>
<keyword evidence="7" id="KW-0406">Ion transport</keyword>
<evidence type="ECO:0000256" key="2">
    <source>
        <dbReference type="ARBA" id="ARBA00011233"/>
    </source>
</evidence>
<comment type="subunit">
    <text evidence="2">Homotrimer.</text>
</comment>
<dbReference type="InterPro" id="IPR050298">
    <property type="entry name" value="Gram-neg_bact_OMP"/>
</dbReference>
<dbReference type="InterPro" id="IPR001702">
    <property type="entry name" value="Porin_Gram-ve"/>
</dbReference>
<dbReference type="RefSeq" id="WP_034373260.1">
    <property type="nucleotide sequence ID" value="NZ_AWOR01000068.1"/>
</dbReference>
<reference evidence="13 14" key="1">
    <citation type="submission" date="2013-09" db="EMBL/GenBank/DDBJ databases">
        <title>High correlation between genotypes and phenotypes of environmental bacteria Comamonas testosteroni strains.</title>
        <authorList>
            <person name="Liu L."/>
            <person name="Zhu W."/>
            <person name="Xia X."/>
            <person name="Xu B."/>
            <person name="Luo M."/>
            <person name="Wang G."/>
        </authorList>
    </citation>
    <scope>NUCLEOTIDE SEQUENCE [LARGE SCALE GENOMIC DNA]</scope>
    <source>
        <strain evidence="13 14">JL40</strain>
    </source>
</reference>
<comment type="caution">
    <text evidence="13">The sequence shown here is derived from an EMBL/GenBank/DDBJ whole genome shotgun (WGS) entry which is preliminary data.</text>
</comment>
<keyword evidence="5" id="KW-0812">Transmembrane</keyword>
<dbReference type="AlphaFoldDB" id="A0A096GMV8"/>
<proteinExistence type="predicted"/>
<keyword evidence="9" id="KW-0472">Membrane</keyword>
<organism evidence="13 14">
    <name type="scientific">Comamonas testosteroni</name>
    <name type="common">Pseudomonas testosteroni</name>
    <dbReference type="NCBI Taxonomy" id="285"/>
    <lineage>
        <taxon>Bacteria</taxon>
        <taxon>Pseudomonadati</taxon>
        <taxon>Pseudomonadota</taxon>
        <taxon>Betaproteobacteria</taxon>
        <taxon>Burkholderiales</taxon>
        <taxon>Comamonadaceae</taxon>
        <taxon>Comamonas</taxon>
    </lineage>
</organism>
<evidence type="ECO:0000256" key="1">
    <source>
        <dbReference type="ARBA" id="ARBA00004571"/>
    </source>
</evidence>
<protein>
    <submittedName>
        <fullName evidence="13">Porin</fullName>
    </submittedName>
</protein>
<comment type="subcellular location">
    <subcellularLocation>
        <location evidence="1">Cell outer membrane</location>
        <topology evidence="1">Multi-pass membrane protein</topology>
    </subcellularLocation>
</comment>
<dbReference type="Pfam" id="PF13609">
    <property type="entry name" value="Porin_4"/>
    <property type="match status" value="1"/>
</dbReference>
<dbReference type="PANTHER" id="PTHR34501:SF9">
    <property type="entry name" value="MAJOR OUTER MEMBRANE PROTEIN P.IA"/>
    <property type="match status" value="1"/>
</dbReference>
<dbReference type="PANTHER" id="PTHR34501">
    <property type="entry name" value="PROTEIN YDDL-RELATED"/>
    <property type="match status" value="1"/>
</dbReference>
<evidence type="ECO:0000259" key="12">
    <source>
        <dbReference type="Pfam" id="PF13609"/>
    </source>
</evidence>
<dbReference type="SUPFAM" id="SSF56935">
    <property type="entry name" value="Porins"/>
    <property type="match status" value="1"/>
</dbReference>
<dbReference type="GO" id="GO:0009279">
    <property type="term" value="C:cell outer membrane"/>
    <property type="evidence" value="ECO:0007669"/>
    <property type="project" value="UniProtKB-SubCell"/>
</dbReference>